<dbReference type="Pfam" id="PF00072">
    <property type="entry name" value="Response_reg"/>
    <property type="match status" value="1"/>
</dbReference>
<dbReference type="InterPro" id="IPR011006">
    <property type="entry name" value="CheY-like_superfamily"/>
</dbReference>
<dbReference type="InterPro" id="IPR001789">
    <property type="entry name" value="Sig_transdc_resp-reg_receiver"/>
</dbReference>
<dbReference type="SUPFAM" id="SSF55781">
    <property type="entry name" value="GAF domain-like"/>
    <property type="match status" value="1"/>
</dbReference>
<dbReference type="InterPro" id="IPR003594">
    <property type="entry name" value="HATPase_dom"/>
</dbReference>
<organism evidence="8 9">
    <name type="scientific">Leptospira yasudae</name>
    <dbReference type="NCBI Taxonomy" id="2202201"/>
    <lineage>
        <taxon>Bacteria</taxon>
        <taxon>Pseudomonadati</taxon>
        <taxon>Spirochaetota</taxon>
        <taxon>Spirochaetia</taxon>
        <taxon>Leptospirales</taxon>
        <taxon>Leptospiraceae</taxon>
        <taxon>Leptospira</taxon>
    </lineage>
</organism>
<dbReference type="Pfam" id="PF00512">
    <property type="entry name" value="HisKA"/>
    <property type="match status" value="1"/>
</dbReference>
<keyword evidence="3 5" id="KW-0597">Phosphoprotein</keyword>
<dbReference type="SUPFAM" id="SSF55874">
    <property type="entry name" value="ATPase domain of HSP90 chaperone/DNA topoisomerase II/histidine kinase"/>
    <property type="match status" value="1"/>
</dbReference>
<dbReference type="PROSITE" id="PS50109">
    <property type="entry name" value="HIS_KIN"/>
    <property type="match status" value="1"/>
</dbReference>
<dbReference type="Pfam" id="PF02518">
    <property type="entry name" value="HATPase_c"/>
    <property type="match status" value="1"/>
</dbReference>
<dbReference type="EC" id="2.7.13.3" evidence="2"/>
<sequence>MSISEEQSLAFPSNETERLKALDSYQIVDTAPEEKFDSLTQIAAYICDTPTALISLIDVDRLWFKAKVGMADSETPRNISFCQYAILQDDIFEIEDAKQDARFKNNPLVLGPPFIRFYAGTPLKTPDGFNIGTLCVIDQNPKRLDEKQKIILKVLSNQVIANFELIKKNRELILVRKKEEELQQSKSQFFANMSHEIRTPIHGILGVAGLLAETDLHSEQKDYVDTIRRSGGLLLGLLNDILDFSKLESSHMKIEIIAFDLNALLKDVYSLFEADAKKKNVEFNLTGTKTAPLTVSTDPNRLRQILVNLVSNAFKFTEKGSVLIEVESDVVGEECDVKIRVRDTGIGIPELKLNELFQAYTQADTSVSRKYGGTGLGLAISKSLAEMMKLELTAQSVVNRGSVFEISGRIPLAEKSEIDFEPRAISDNANGKSQQTNLKILVAEDNEINQMLIRKVLEKLGYKPVVVPNGIEALHYIETIGTDVLFLDIQMPELSGIDTAKILTQHTNQSLRPYIIAMTANASQSDRDKCLVVGMDDYISKPFRKEEIADILERFISDRNSKQNAQK</sequence>
<evidence type="ECO:0000256" key="1">
    <source>
        <dbReference type="ARBA" id="ARBA00000085"/>
    </source>
</evidence>
<comment type="catalytic activity">
    <reaction evidence="1">
        <text>ATP + protein L-histidine = ADP + protein N-phospho-L-histidine.</text>
        <dbReference type="EC" id="2.7.13.3"/>
    </reaction>
</comment>
<dbReference type="InterPro" id="IPR029016">
    <property type="entry name" value="GAF-like_dom_sf"/>
</dbReference>
<dbReference type="RefSeq" id="WP_118956193.1">
    <property type="nucleotide sequence ID" value="NZ_QHCR01000005.1"/>
</dbReference>
<evidence type="ECO:0000256" key="5">
    <source>
        <dbReference type="PROSITE-ProRule" id="PRU00169"/>
    </source>
</evidence>
<dbReference type="CDD" id="cd00082">
    <property type="entry name" value="HisKA"/>
    <property type="match status" value="1"/>
</dbReference>
<proteinExistence type="predicted"/>
<dbReference type="SMART" id="SM00448">
    <property type="entry name" value="REC"/>
    <property type="match status" value="1"/>
</dbReference>
<evidence type="ECO:0000259" key="6">
    <source>
        <dbReference type="PROSITE" id="PS50109"/>
    </source>
</evidence>
<keyword evidence="8" id="KW-0418">Kinase</keyword>
<keyword evidence="4" id="KW-0902">Two-component regulatory system</keyword>
<dbReference type="PANTHER" id="PTHR45339">
    <property type="entry name" value="HYBRID SIGNAL TRANSDUCTION HISTIDINE KINASE J"/>
    <property type="match status" value="1"/>
</dbReference>
<dbReference type="InterPro" id="IPR036097">
    <property type="entry name" value="HisK_dim/P_sf"/>
</dbReference>
<name>A0ABX9M335_9LEPT</name>
<dbReference type="SMART" id="SM00388">
    <property type="entry name" value="HisKA"/>
    <property type="match status" value="1"/>
</dbReference>
<dbReference type="Gene3D" id="3.30.565.10">
    <property type="entry name" value="Histidine kinase-like ATPase, C-terminal domain"/>
    <property type="match status" value="1"/>
</dbReference>
<dbReference type="GO" id="GO:0016301">
    <property type="term" value="F:kinase activity"/>
    <property type="evidence" value="ECO:0007669"/>
    <property type="project" value="UniProtKB-KW"/>
</dbReference>
<keyword evidence="9" id="KW-1185">Reference proteome</keyword>
<comment type="caution">
    <text evidence="8">The sequence shown here is derived from an EMBL/GenBank/DDBJ whole genome shotgun (WGS) entry which is preliminary data.</text>
</comment>
<dbReference type="InterPro" id="IPR004358">
    <property type="entry name" value="Sig_transdc_His_kin-like_C"/>
</dbReference>
<dbReference type="PRINTS" id="PR00344">
    <property type="entry name" value="BCTRLSENSOR"/>
</dbReference>
<feature type="domain" description="Response regulatory" evidence="7">
    <location>
        <begin position="439"/>
        <end position="556"/>
    </location>
</feature>
<dbReference type="CDD" id="cd17546">
    <property type="entry name" value="REC_hyHK_CKI1_RcsC-like"/>
    <property type="match status" value="1"/>
</dbReference>
<dbReference type="Gene3D" id="3.30.450.40">
    <property type="match status" value="1"/>
</dbReference>
<dbReference type="Proteomes" id="UP000285569">
    <property type="component" value="Unassembled WGS sequence"/>
</dbReference>
<feature type="modified residue" description="4-aspartylphosphate" evidence="5">
    <location>
        <position position="488"/>
    </location>
</feature>
<evidence type="ECO:0000313" key="9">
    <source>
        <dbReference type="Proteomes" id="UP000285569"/>
    </source>
</evidence>
<dbReference type="PANTHER" id="PTHR45339:SF1">
    <property type="entry name" value="HYBRID SIGNAL TRANSDUCTION HISTIDINE KINASE J"/>
    <property type="match status" value="1"/>
</dbReference>
<evidence type="ECO:0000256" key="3">
    <source>
        <dbReference type="ARBA" id="ARBA00022553"/>
    </source>
</evidence>
<dbReference type="PROSITE" id="PS50110">
    <property type="entry name" value="RESPONSE_REGULATORY"/>
    <property type="match status" value="1"/>
</dbReference>
<keyword evidence="8" id="KW-0808">Transferase</keyword>
<dbReference type="Gene3D" id="1.10.287.130">
    <property type="match status" value="1"/>
</dbReference>
<dbReference type="Gene3D" id="3.40.50.2300">
    <property type="match status" value="1"/>
</dbReference>
<dbReference type="EMBL" id="QHCR01000005">
    <property type="protein sequence ID" value="RHX79506.1"/>
    <property type="molecule type" value="Genomic_DNA"/>
</dbReference>
<gene>
    <name evidence="8" type="ORF">DLM77_11435</name>
</gene>
<feature type="domain" description="Histidine kinase" evidence="6">
    <location>
        <begin position="192"/>
        <end position="412"/>
    </location>
</feature>
<dbReference type="CDD" id="cd16922">
    <property type="entry name" value="HATPase_EvgS-ArcB-TorS-like"/>
    <property type="match status" value="1"/>
</dbReference>
<dbReference type="SMART" id="SM00387">
    <property type="entry name" value="HATPase_c"/>
    <property type="match status" value="1"/>
</dbReference>
<reference evidence="8 9" key="2">
    <citation type="journal article" date="2020" name="Int. J. Syst. Evol. Microbiol.">
        <title>Leptospira yasudae sp. nov. and Leptospira stimsonii sp. nov., two new species of the pathogenic group isolated from environmental sources.</title>
        <authorList>
            <person name="Casanovas-Massana A."/>
            <person name="Hamond C."/>
            <person name="Santos L.A."/>
            <person name="de Oliveira D."/>
            <person name="Hacker K.P."/>
            <person name="Balassiano I."/>
            <person name="Costa F."/>
            <person name="Medeiros M.A."/>
            <person name="Reis M.G."/>
            <person name="Ko A.I."/>
            <person name="Wunder E.A."/>
        </authorList>
    </citation>
    <scope>NUCLEOTIDE SEQUENCE [LARGE SCALE GENOMIC DNA]</scope>
    <source>
        <strain evidence="8 9">B21</strain>
    </source>
</reference>
<reference evidence="9" key="1">
    <citation type="submission" date="2018-05" db="EMBL/GenBank/DDBJ databases">
        <title>Leptospira yasudae sp. nov. and Leptospira stimsonii sp. nov., two pathogenic species of the genus Leptospira isolated from environmental sources.</title>
        <authorList>
            <person name="Casanovas-Massana A."/>
            <person name="Hamond C."/>
            <person name="Santos L.A."/>
            <person name="Hacker K.P."/>
            <person name="Balassiano I."/>
            <person name="Medeiros M.A."/>
            <person name="Reis M.G."/>
            <person name="Ko A.I."/>
            <person name="Wunder E.A."/>
        </authorList>
    </citation>
    <scope>NUCLEOTIDE SEQUENCE [LARGE SCALE GENOMIC DNA]</scope>
    <source>
        <strain evidence="9">B21</strain>
    </source>
</reference>
<dbReference type="SUPFAM" id="SSF47384">
    <property type="entry name" value="Homodimeric domain of signal transducing histidine kinase"/>
    <property type="match status" value="1"/>
</dbReference>
<protein>
    <recommendedName>
        <fullName evidence="2">histidine kinase</fullName>
        <ecNumber evidence="2">2.7.13.3</ecNumber>
    </recommendedName>
</protein>
<accession>A0ABX9M335</accession>
<evidence type="ECO:0000256" key="4">
    <source>
        <dbReference type="ARBA" id="ARBA00023012"/>
    </source>
</evidence>
<evidence type="ECO:0000259" key="7">
    <source>
        <dbReference type="PROSITE" id="PS50110"/>
    </source>
</evidence>
<dbReference type="InterPro" id="IPR003661">
    <property type="entry name" value="HisK_dim/P_dom"/>
</dbReference>
<dbReference type="InterPro" id="IPR036890">
    <property type="entry name" value="HATPase_C_sf"/>
</dbReference>
<evidence type="ECO:0000256" key="2">
    <source>
        <dbReference type="ARBA" id="ARBA00012438"/>
    </source>
</evidence>
<dbReference type="SUPFAM" id="SSF52172">
    <property type="entry name" value="CheY-like"/>
    <property type="match status" value="1"/>
</dbReference>
<evidence type="ECO:0000313" key="8">
    <source>
        <dbReference type="EMBL" id="RHX79506.1"/>
    </source>
</evidence>
<dbReference type="InterPro" id="IPR005467">
    <property type="entry name" value="His_kinase_dom"/>
</dbReference>